<dbReference type="EMBL" id="CABFLZ010000047">
    <property type="protein sequence ID" value="VTY09276.1"/>
    <property type="molecule type" value="Genomic_DNA"/>
</dbReference>
<organism evidence="1 2">
    <name type="scientific">Neisseria subflava</name>
    <dbReference type="NCBI Taxonomy" id="28449"/>
    <lineage>
        <taxon>Bacteria</taxon>
        <taxon>Pseudomonadati</taxon>
        <taxon>Pseudomonadota</taxon>
        <taxon>Betaproteobacteria</taxon>
        <taxon>Neisseriales</taxon>
        <taxon>Neisseriaceae</taxon>
        <taxon>Neisseria</taxon>
    </lineage>
</organism>
<accession>A0A9X9R0D4</accession>
<comment type="caution">
    <text evidence="1">The sequence shown here is derived from an EMBL/GenBank/DDBJ whole genome shotgun (WGS) entry which is preliminary data.</text>
</comment>
<evidence type="ECO:0000313" key="1">
    <source>
        <dbReference type="EMBL" id="VTY09276.1"/>
    </source>
</evidence>
<proteinExistence type="predicted"/>
<sequence>MILLYVAQADACDGGGNDGSQQCGSDGLLRPYAQHGFEDEKCGGERHVIHGCQTCT</sequence>
<dbReference type="Proteomes" id="UP000626795">
    <property type="component" value="Unassembled WGS sequence"/>
</dbReference>
<evidence type="ECO:0000313" key="2">
    <source>
        <dbReference type="Proteomes" id="UP000626795"/>
    </source>
</evidence>
<reference evidence="1" key="1">
    <citation type="submission" date="2019-05" db="EMBL/GenBank/DDBJ databases">
        <authorList>
            <person name="Hibberd M."/>
        </authorList>
    </citation>
    <scope>NUCLEOTIDE SEQUENCE</scope>
    <source>
        <strain evidence="1">Neisseria_subflava_BgEED23</strain>
    </source>
</reference>
<protein>
    <submittedName>
        <fullName evidence="1">Uncharacterized protein</fullName>
    </submittedName>
</protein>
<name>A0A9X9R0D4_NEISU</name>
<gene>
    <name evidence="1" type="ORF">ONOEEDHL_00979</name>
</gene>
<keyword evidence="2" id="KW-1185">Reference proteome</keyword>
<dbReference type="AlphaFoldDB" id="A0A9X9R0D4"/>